<organism evidence="2">
    <name type="scientific">Rhizophora mucronata</name>
    <name type="common">Asiatic mangrove</name>
    <dbReference type="NCBI Taxonomy" id="61149"/>
    <lineage>
        <taxon>Eukaryota</taxon>
        <taxon>Viridiplantae</taxon>
        <taxon>Streptophyta</taxon>
        <taxon>Embryophyta</taxon>
        <taxon>Tracheophyta</taxon>
        <taxon>Spermatophyta</taxon>
        <taxon>Magnoliopsida</taxon>
        <taxon>eudicotyledons</taxon>
        <taxon>Gunneridae</taxon>
        <taxon>Pentapetalae</taxon>
        <taxon>rosids</taxon>
        <taxon>fabids</taxon>
        <taxon>Malpighiales</taxon>
        <taxon>Rhizophoraceae</taxon>
        <taxon>Rhizophora</taxon>
    </lineage>
</organism>
<proteinExistence type="predicted"/>
<evidence type="ECO:0000256" key="1">
    <source>
        <dbReference type="SAM" id="Phobius"/>
    </source>
</evidence>
<keyword evidence="1" id="KW-1133">Transmembrane helix</keyword>
<reference evidence="2" key="1">
    <citation type="submission" date="2018-02" db="EMBL/GenBank/DDBJ databases">
        <title>Rhizophora mucronata_Transcriptome.</title>
        <authorList>
            <person name="Meera S.P."/>
            <person name="Sreeshan A."/>
            <person name="Augustine A."/>
        </authorList>
    </citation>
    <scope>NUCLEOTIDE SEQUENCE</scope>
    <source>
        <tissue evidence="2">Leaf</tissue>
    </source>
</reference>
<protein>
    <submittedName>
        <fullName evidence="2">Uncharacterized protein</fullName>
    </submittedName>
</protein>
<dbReference type="AlphaFoldDB" id="A0A2P2NJT8"/>
<dbReference type="EMBL" id="GGEC01062287">
    <property type="protein sequence ID" value="MBX42771.1"/>
    <property type="molecule type" value="Transcribed_RNA"/>
</dbReference>
<sequence length="52" mass="5985">MVQATSGILYFFNVFTMLIVNPFRVDYKYNTTFQQPYEASIQGIIQALTMVA</sequence>
<name>A0A2P2NJT8_RHIMU</name>
<keyword evidence="1" id="KW-0472">Membrane</keyword>
<evidence type="ECO:0000313" key="2">
    <source>
        <dbReference type="EMBL" id="MBX42771.1"/>
    </source>
</evidence>
<keyword evidence="1" id="KW-0812">Transmembrane</keyword>
<feature type="transmembrane region" description="Helical" evidence="1">
    <location>
        <begin position="6"/>
        <end position="23"/>
    </location>
</feature>
<accession>A0A2P2NJT8</accession>